<dbReference type="PANTHER" id="PTHR42885:SF1">
    <property type="entry name" value="THREONINE-PHOSPHATE DECARBOXYLASE"/>
    <property type="match status" value="1"/>
</dbReference>
<dbReference type="Proteomes" id="UP000609849">
    <property type="component" value="Unassembled WGS sequence"/>
</dbReference>
<dbReference type="InterPro" id="IPR015422">
    <property type="entry name" value="PyrdxlP-dep_Trfase_small"/>
</dbReference>
<dbReference type="SUPFAM" id="SSF53383">
    <property type="entry name" value="PLP-dependent transferases"/>
    <property type="match status" value="1"/>
</dbReference>
<keyword evidence="2" id="KW-0663">Pyridoxal phosphate</keyword>
<accession>A0ABR7JTM7</accession>
<dbReference type="GO" id="GO:0008483">
    <property type="term" value="F:transaminase activity"/>
    <property type="evidence" value="ECO:0007669"/>
    <property type="project" value="UniProtKB-KW"/>
</dbReference>
<name>A0ABR7JTM7_9FIRM</name>
<dbReference type="EMBL" id="JACRWE010000013">
    <property type="protein sequence ID" value="MBC5998268.1"/>
    <property type="molecule type" value="Genomic_DNA"/>
</dbReference>
<evidence type="ECO:0000259" key="3">
    <source>
        <dbReference type="Pfam" id="PF00155"/>
    </source>
</evidence>
<evidence type="ECO:0000256" key="2">
    <source>
        <dbReference type="ARBA" id="ARBA00022898"/>
    </source>
</evidence>
<dbReference type="Gene3D" id="3.90.1150.10">
    <property type="entry name" value="Aspartate Aminotransferase, domain 1"/>
    <property type="match status" value="1"/>
</dbReference>
<keyword evidence="4" id="KW-0032">Aminotransferase</keyword>
<evidence type="ECO:0000256" key="1">
    <source>
        <dbReference type="ARBA" id="ARBA00001933"/>
    </source>
</evidence>
<dbReference type="InterPro" id="IPR004839">
    <property type="entry name" value="Aminotransferase_I/II_large"/>
</dbReference>
<organism evidence="4 5">
    <name type="scientific">Romboutsia faecis</name>
    <dbReference type="NCBI Taxonomy" id="2764597"/>
    <lineage>
        <taxon>Bacteria</taxon>
        <taxon>Bacillati</taxon>
        <taxon>Bacillota</taxon>
        <taxon>Clostridia</taxon>
        <taxon>Peptostreptococcales</taxon>
        <taxon>Peptostreptococcaceae</taxon>
        <taxon>Romboutsia</taxon>
    </lineage>
</organism>
<protein>
    <submittedName>
        <fullName evidence="4">Aminotransferase class I/II-fold pyridoxal phosphate-dependent enzyme</fullName>
    </submittedName>
</protein>
<dbReference type="Gene3D" id="3.40.640.10">
    <property type="entry name" value="Type I PLP-dependent aspartate aminotransferase-like (Major domain)"/>
    <property type="match status" value="1"/>
</dbReference>
<feature type="domain" description="Aminotransferase class I/classII large" evidence="3">
    <location>
        <begin position="23"/>
        <end position="349"/>
    </location>
</feature>
<dbReference type="PANTHER" id="PTHR42885">
    <property type="entry name" value="HISTIDINOL-PHOSPHATE AMINOTRANSFERASE-RELATED"/>
    <property type="match status" value="1"/>
</dbReference>
<sequence length="356" mass="41379">MKDLGHGANVEIMASQHNKNPKDILDFSSNINPKLIPNLEKYILEGLKECTSYPDINYTNLRKNISDYIGVNSKFIIPGNGATEIIYLLMKSINKRLAIFNPTFSEYKRGAELNNLEILHLDLDKNNNFEIDVDIVQANINNFDSLFICNPNNPNGKVKNLEKILELIIENNKLLIIDETFMEFVENEEQYSLVKYIDKYENIFILKAVTKFFGLPGLRLGYGVTSNKDIIEKIYHYKEPWTINSFADNLSNYIFKNDIYIKESKEFYKNERSYMLNELRKICSIDVYDTDTNFILIKLNEDTANDIKEKLFVESDILIRNASNFIGLDNSYIRIAIKSHNENEIFLREIKKVLGD</sequence>
<comment type="cofactor">
    <cofactor evidence="1">
        <name>pyridoxal 5'-phosphate</name>
        <dbReference type="ChEBI" id="CHEBI:597326"/>
    </cofactor>
</comment>
<dbReference type="InterPro" id="IPR015421">
    <property type="entry name" value="PyrdxlP-dep_Trfase_major"/>
</dbReference>
<comment type="caution">
    <text evidence="4">The sequence shown here is derived from an EMBL/GenBank/DDBJ whole genome shotgun (WGS) entry which is preliminary data.</text>
</comment>
<evidence type="ECO:0000313" key="5">
    <source>
        <dbReference type="Proteomes" id="UP000609849"/>
    </source>
</evidence>
<dbReference type="CDD" id="cd00609">
    <property type="entry name" value="AAT_like"/>
    <property type="match status" value="1"/>
</dbReference>
<evidence type="ECO:0000313" key="4">
    <source>
        <dbReference type="EMBL" id="MBC5998268.1"/>
    </source>
</evidence>
<dbReference type="RefSeq" id="WP_153972927.1">
    <property type="nucleotide sequence ID" value="NZ_JACRWE010000013.1"/>
</dbReference>
<keyword evidence="4" id="KW-0808">Transferase</keyword>
<proteinExistence type="predicted"/>
<keyword evidence="5" id="KW-1185">Reference proteome</keyword>
<dbReference type="Pfam" id="PF00155">
    <property type="entry name" value="Aminotran_1_2"/>
    <property type="match status" value="1"/>
</dbReference>
<gene>
    <name evidence="4" type="ORF">H8923_16070</name>
</gene>
<dbReference type="InterPro" id="IPR015424">
    <property type="entry name" value="PyrdxlP-dep_Trfase"/>
</dbReference>
<reference evidence="4 5" key="1">
    <citation type="submission" date="2020-08" db="EMBL/GenBank/DDBJ databases">
        <authorList>
            <person name="Liu C."/>
            <person name="Sun Q."/>
        </authorList>
    </citation>
    <scope>NUCLEOTIDE SEQUENCE [LARGE SCALE GENOMIC DNA]</scope>
    <source>
        <strain evidence="4 5">NSJ-18</strain>
    </source>
</reference>